<evidence type="ECO:0000256" key="12">
    <source>
        <dbReference type="ARBA" id="ARBA00023231"/>
    </source>
</evidence>
<evidence type="ECO:0000256" key="3">
    <source>
        <dbReference type="ARBA" id="ARBA00011738"/>
    </source>
</evidence>
<keyword evidence="18" id="KW-1185">Reference proteome</keyword>
<dbReference type="STRING" id="118062.MCBB_0533"/>
<feature type="binding site" evidence="14">
    <location>
        <begin position="14"/>
        <end position="21"/>
    </location>
    <ligand>
        <name>ATP</name>
        <dbReference type="ChEBI" id="CHEBI:30616"/>
    </ligand>
</feature>
<dbReference type="Proteomes" id="UP000094707">
    <property type="component" value="Chromosome I"/>
</dbReference>
<dbReference type="InterPro" id="IPR030655">
    <property type="entry name" value="NifH/chlL_CS"/>
</dbReference>
<name>A0A1D3L0U6_9EURY</name>
<evidence type="ECO:0000256" key="6">
    <source>
        <dbReference type="ARBA" id="ARBA00022741"/>
    </source>
</evidence>
<dbReference type="GO" id="GO:0046872">
    <property type="term" value="F:metal ion binding"/>
    <property type="evidence" value="ECO:0007669"/>
    <property type="project" value="UniProtKB-KW"/>
</dbReference>
<dbReference type="PIRSF" id="PIRSF000363">
    <property type="entry name" value="Nitrogenase_iron"/>
    <property type="match status" value="1"/>
</dbReference>
<keyword evidence="7 14" id="KW-0013">ADP-ribosylation</keyword>
<evidence type="ECO:0000256" key="4">
    <source>
        <dbReference type="ARBA" id="ARBA00022485"/>
    </source>
</evidence>
<evidence type="ECO:0000256" key="13">
    <source>
        <dbReference type="ARBA" id="ARBA00047967"/>
    </source>
</evidence>
<keyword evidence="8 14" id="KW-0067">ATP-binding</keyword>
<dbReference type="PROSITE" id="PS51026">
    <property type="entry name" value="NIFH_FRXC_3"/>
    <property type="match status" value="1"/>
</dbReference>
<organism evidence="17 18">
    <name type="scientific">Methanobacterium congolense</name>
    <dbReference type="NCBI Taxonomy" id="118062"/>
    <lineage>
        <taxon>Archaea</taxon>
        <taxon>Methanobacteriati</taxon>
        <taxon>Methanobacteriota</taxon>
        <taxon>Methanomada group</taxon>
        <taxon>Methanobacteria</taxon>
        <taxon>Methanobacteriales</taxon>
        <taxon>Methanobacteriaceae</taxon>
        <taxon>Methanobacterium</taxon>
    </lineage>
</organism>
<evidence type="ECO:0000313" key="17">
    <source>
        <dbReference type="EMBL" id="SCG85109.1"/>
    </source>
</evidence>
<evidence type="ECO:0000256" key="2">
    <source>
        <dbReference type="ARBA" id="ARBA00005504"/>
    </source>
</evidence>
<keyword evidence="4 14" id="KW-0004">4Fe-4S</keyword>
<keyword evidence="12 14" id="KW-0535">Nitrogen fixation</keyword>
<evidence type="ECO:0000256" key="7">
    <source>
        <dbReference type="ARBA" id="ARBA00022765"/>
    </source>
</evidence>
<dbReference type="AlphaFoldDB" id="A0A1D3L0U6"/>
<comment type="function">
    <text evidence="1 14">The key enzymatic reactions in nitrogen fixation are catalyzed by the nitrogenase complex, which has 2 components: the iron protein and the molybdenum-iron protein.</text>
</comment>
<evidence type="ECO:0000256" key="10">
    <source>
        <dbReference type="ARBA" id="ARBA00023004"/>
    </source>
</evidence>
<reference evidence="17 18" key="1">
    <citation type="submission" date="2016-08" db="EMBL/GenBank/DDBJ databases">
        <authorList>
            <person name="Seilhamer J.J."/>
        </authorList>
    </citation>
    <scope>NUCLEOTIDE SEQUENCE [LARGE SCALE GENOMIC DNA]</scope>
    <source>
        <strain evidence="17">Buetzberg</strain>
    </source>
</reference>
<dbReference type="OrthoDB" id="145464at2157"/>
<dbReference type="Gene3D" id="3.40.50.300">
    <property type="entry name" value="P-loop containing nucleotide triphosphate hydrolases"/>
    <property type="match status" value="1"/>
</dbReference>
<dbReference type="PROSITE" id="PS00746">
    <property type="entry name" value="NIFH_FRXC_1"/>
    <property type="match status" value="1"/>
</dbReference>
<dbReference type="KEGG" id="mcub:MCBB_0533"/>
<comment type="PTM">
    <text evidence="15">The reversible ADP-ribosylation of Arg inactivates the nitrogenase reductase and regulates nitrogenase activity.</text>
</comment>
<dbReference type="EMBL" id="LT607756">
    <property type="protein sequence ID" value="SCG85109.1"/>
    <property type="molecule type" value="Genomic_DNA"/>
</dbReference>
<dbReference type="NCBIfam" id="NF009702">
    <property type="entry name" value="PRK13231.1"/>
    <property type="match status" value="1"/>
</dbReference>
<dbReference type="GeneID" id="30411390"/>
<evidence type="ECO:0000256" key="1">
    <source>
        <dbReference type="ARBA" id="ARBA00002234"/>
    </source>
</evidence>
<dbReference type="PATRIC" id="fig|129848.4.peg.537"/>
<dbReference type="InterPro" id="IPR027417">
    <property type="entry name" value="P-loop_NTPase"/>
</dbReference>
<dbReference type="EC" id="1.18.6.1" evidence="14"/>
<sequence>MTEVPKTKKIAIYGKGGIGKSTVVSNIAAAYSQNKNVLVIGCDPKADTTRTLVGRRIPTILDVVKEKKDVKKDDILFEGYGEVKCVESGGPKPGVGCAGRGVIVAMNLLEKLEVFKPDPDVMIYDVLGDVVCGGFAVPLREEFADEVYIVTSGEYMALYAANNISQGIQKLKGRLGGIICNCRGTNHEVEIVEEFAHRIGTRVIEVIPRSELVQQSEYDAKTVVEKFPDSEQSAKYMELSEKIYKNQEFVVPKPMGVDEFEEFFRKFQ</sequence>
<dbReference type="CDD" id="cd02040">
    <property type="entry name" value="NifH"/>
    <property type="match status" value="1"/>
</dbReference>
<keyword evidence="9 14" id="KW-0560">Oxidoreductase</keyword>
<keyword evidence="6 14" id="KW-0547">Nucleotide-binding</keyword>
<evidence type="ECO:0000256" key="8">
    <source>
        <dbReference type="ARBA" id="ARBA00022840"/>
    </source>
</evidence>
<dbReference type="PANTHER" id="PTHR42864">
    <property type="entry name" value="LIGHT-INDEPENDENT PROTOCHLOROPHYLLIDE REDUCTASE IRON-SULFUR ATP-BINDING PROTEIN"/>
    <property type="match status" value="1"/>
</dbReference>
<gene>
    <name evidence="17" type="primary">nifH2</name>
    <name evidence="14" type="synonym">nifH</name>
    <name evidence="17" type="ORF">MCBB_0533</name>
</gene>
<dbReference type="InterPro" id="IPR000392">
    <property type="entry name" value="NifH/frxC"/>
</dbReference>
<dbReference type="SUPFAM" id="SSF52540">
    <property type="entry name" value="P-loop containing nucleoside triphosphate hydrolases"/>
    <property type="match status" value="1"/>
</dbReference>
<comment type="PTM">
    <text evidence="14">The reversible ADP-ribosylation of Arg-100 inactivates the nitrogenase reductase and regulates nitrogenase activity.</text>
</comment>
<feature type="binding site" evidence="14">
    <location>
        <position position="97"/>
    </location>
    <ligand>
        <name>[4Fe-4S] cluster</name>
        <dbReference type="ChEBI" id="CHEBI:49883"/>
        <note>ligand shared between dimeric partners</note>
    </ligand>
</feature>
<dbReference type="NCBIfam" id="TIGR01287">
    <property type="entry name" value="nifH"/>
    <property type="match status" value="1"/>
</dbReference>
<keyword evidence="10 14" id="KW-0408">Iron</keyword>
<protein>
    <recommendedName>
        <fullName evidence="14">Nitrogenase iron protein</fullName>
        <ecNumber evidence="14">1.18.6.1</ecNumber>
    </recommendedName>
    <alternativeName>
        <fullName evidence="14">Nitrogenase Fe protein</fullName>
    </alternativeName>
    <alternativeName>
        <fullName evidence="14">Nitrogenase component II</fullName>
    </alternativeName>
    <alternativeName>
        <fullName evidence="14">Nitrogenase reductase</fullName>
    </alternativeName>
</protein>
<dbReference type="PRINTS" id="PR00091">
    <property type="entry name" value="NITROGNASEII"/>
</dbReference>
<dbReference type="GO" id="GO:0016163">
    <property type="term" value="F:nitrogenase activity"/>
    <property type="evidence" value="ECO:0007669"/>
    <property type="project" value="UniProtKB-UniRule"/>
</dbReference>
<evidence type="ECO:0000256" key="15">
    <source>
        <dbReference type="PIRSR" id="PIRSR605977-50"/>
    </source>
</evidence>
<dbReference type="NCBIfam" id="NF033200">
    <property type="entry name" value="F430_CfbC"/>
    <property type="match status" value="1"/>
</dbReference>
<evidence type="ECO:0000256" key="11">
    <source>
        <dbReference type="ARBA" id="ARBA00023014"/>
    </source>
</evidence>
<comment type="similarity">
    <text evidence="2 14 16">Belongs to the NifH/BchL/ChlL family.</text>
</comment>
<accession>A0A1D3L0U6</accession>
<comment type="subunit">
    <text evidence="3 14">Homodimer.</text>
</comment>
<dbReference type="GO" id="GO:0005524">
    <property type="term" value="F:ATP binding"/>
    <property type="evidence" value="ECO:0007669"/>
    <property type="project" value="UniProtKB-UniRule"/>
</dbReference>
<dbReference type="Pfam" id="PF00142">
    <property type="entry name" value="Fer4_NifH"/>
    <property type="match status" value="1"/>
</dbReference>
<dbReference type="InterPro" id="IPR005977">
    <property type="entry name" value="Nitrogenase_Fe_NifH"/>
</dbReference>
<dbReference type="RefSeq" id="WP_071906312.1">
    <property type="nucleotide sequence ID" value="NZ_LT607756.1"/>
</dbReference>
<evidence type="ECO:0000313" key="18">
    <source>
        <dbReference type="Proteomes" id="UP000094707"/>
    </source>
</evidence>
<feature type="binding site" evidence="14">
    <location>
        <position position="132"/>
    </location>
    <ligand>
        <name>[4Fe-4S] cluster</name>
        <dbReference type="ChEBI" id="CHEBI:49883"/>
        <note>ligand shared between dimeric partners</note>
    </ligand>
</feature>
<dbReference type="GO" id="GO:0051539">
    <property type="term" value="F:4 iron, 4 sulfur cluster binding"/>
    <property type="evidence" value="ECO:0007669"/>
    <property type="project" value="UniProtKB-KW"/>
</dbReference>
<proteinExistence type="inferred from homology"/>
<dbReference type="HAMAP" id="MF_00533">
    <property type="entry name" value="NifH"/>
    <property type="match status" value="1"/>
</dbReference>
<dbReference type="PROSITE" id="PS00692">
    <property type="entry name" value="NIFH_FRXC_2"/>
    <property type="match status" value="1"/>
</dbReference>
<comment type="cofactor">
    <cofactor evidence="14">
        <name>[4Fe-4S] cluster</name>
        <dbReference type="ChEBI" id="CHEBI:49883"/>
    </cofactor>
    <text evidence="14">Binds 1 [4Fe-4S] cluster per dimer.</text>
</comment>
<keyword evidence="5 14" id="KW-0479">Metal-binding</keyword>
<evidence type="ECO:0000256" key="5">
    <source>
        <dbReference type="ARBA" id="ARBA00022723"/>
    </source>
</evidence>
<dbReference type="PANTHER" id="PTHR42864:SF2">
    <property type="entry name" value="LIGHT-INDEPENDENT PROTOCHLOROPHYLLIDE REDUCTASE IRON-SULFUR ATP-BINDING PROTEIN"/>
    <property type="match status" value="1"/>
</dbReference>
<evidence type="ECO:0000256" key="16">
    <source>
        <dbReference type="RuleBase" id="RU003688"/>
    </source>
</evidence>
<evidence type="ECO:0000256" key="9">
    <source>
        <dbReference type="ARBA" id="ARBA00023002"/>
    </source>
</evidence>
<comment type="catalytic activity">
    <reaction evidence="13 14">
        <text>N2 + 8 reduced [2Fe-2S]-[ferredoxin] + 16 ATP + 16 H2O = H2 + 8 oxidized [2Fe-2S]-[ferredoxin] + 2 NH4(+) + 16 ADP + 16 phosphate + 6 H(+)</text>
        <dbReference type="Rhea" id="RHEA:21448"/>
        <dbReference type="Rhea" id="RHEA-COMP:10000"/>
        <dbReference type="Rhea" id="RHEA-COMP:10001"/>
        <dbReference type="ChEBI" id="CHEBI:15377"/>
        <dbReference type="ChEBI" id="CHEBI:15378"/>
        <dbReference type="ChEBI" id="CHEBI:17997"/>
        <dbReference type="ChEBI" id="CHEBI:18276"/>
        <dbReference type="ChEBI" id="CHEBI:28938"/>
        <dbReference type="ChEBI" id="CHEBI:30616"/>
        <dbReference type="ChEBI" id="CHEBI:33737"/>
        <dbReference type="ChEBI" id="CHEBI:33738"/>
        <dbReference type="ChEBI" id="CHEBI:43474"/>
        <dbReference type="ChEBI" id="CHEBI:456216"/>
        <dbReference type="EC" id="1.18.6.1"/>
    </reaction>
</comment>
<evidence type="ECO:0000256" key="14">
    <source>
        <dbReference type="HAMAP-Rule" id="MF_00533"/>
    </source>
</evidence>
<feature type="modified residue" description="ADP-ribosylarginine; by dinitrogenase reductase ADP-ribosyltransferase" evidence="14 15">
    <location>
        <position position="100"/>
    </location>
</feature>
<keyword evidence="11 14" id="KW-0411">Iron-sulfur</keyword>